<dbReference type="Pfam" id="PF16510">
    <property type="entry name" value="P22_portal"/>
    <property type="match status" value="1"/>
</dbReference>
<feature type="coiled-coil region" evidence="1">
    <location>
        <begin position="589"/>
        <end position="616"/>
    </location>
</feature>
<sequence length="621" mass="72041">MKNQKARNIYGITDAPSSAVDLKNMHLGHISYFNELWESGKENERYRMSDNFSTEQKDDITSQGRIPVAVAATSDKLTRIISSERNSRTRPKARATKPEKEVTAELVNLRFNKVNKDSDIDYTKSEIFESGVAVKYGCGLIEKTFNKRGEEVLRLSSIDYQDVVWDSNSKKYFKNDGAFMARRKNVYRIDIEKDYGKEIADSINFDQGYFGRDIENYFGITDKNGNRDYDIITLFEHYQKVLRETYQVVWDGKVLTKEFSRKEAEELLRILKIPFILSGQRIPKASIVSKNEDAYDYYKFAGDIILEYKQTDLEDYPLIIYQSFNFIDKIWCMTDVLKPENKLMDKLLSQIDYAFGHDLKDAWEIVEPWLMQGQSIETIMQRLKSGEPIFTTRPGAIHSVPPKGANPQWLQVFGVLKENIAEYSGGALFSGGDVGKQREAKETVLAKLRQQQLVTTLFIDNLRRWEKEVYRRLLPYLNDEDTEHIIKVEGGNLTPQMLELLKQNNLYTASENYQGAGYVYLNKPGIEMSYLDTADIDIEITDESASDAEKESEYQRMLAYEQGDPDLRLSQTWREKKLQLIDSVNYEDRLKIQQEISEAKQIMQQQEQMRSTIQNKPTIRS</sequence>
<proteinExistence type="predicted"/>
<dbReference type="AlphaFoldDB" id="A0A6H1ZQ88"/>
<accession>A0A6H1ZQ88</accession>
<gene>
    <name evidence="2" type="ORF">TM448A01421_0006</name>
</gene>
<evidence type="ECO:0008006" key="3">
    <source>
        <dbReference type="Google" id="ProtNLM"/>
    </source>
</evidence>
<organism evidence="2">
    <name type="scientific">viral metagenome</name>
    <dbReference type="NCBI Taxonomy" id="1070528"/>
    <lineage>
        <taxon>unclassified sequences</taxon>
        <taxon>metagenomes</taxon>
        <taxon>organismal metagenomes</taxon>
    </lineage>
</organism>
<dbReference type="EMBL" id="MT144147">
    <property type="protein sequence ID" value="QJA49649.1"/>
    <property type="molecule type" value="Genomic_DNA"/>
</dbReference>
<keyword evidence="1" id="KW-0175">Coiled coil</keyword>
<dbReference type="InterPro" id="IPR032427">
    <property type="entry name" value="P22_portal"/>
</dbReference>
<evidence type="ECO:0000313" key="2">
    <source>
        <dbReference type="EMBL" id="QJA49649.1"/>
    </source>
</evidence>
<protein>
    <recommendedName>
        <fullName evidence="3">Portal protein</fullName>
    </recommendedName>
</protein>
<reference evidence="2" key="1">
    <citation type="submission" date="2020-03" db="EMBL/GenBank/DDBJ databases">
        <title>The deep terrestrial virosphere.</title>
        <authorList>
            <person name="Holmfeldt K."/>
            <person name="Nilsson E."/>
            <person name="Simone D."/>
            <person name="Lopez-Fernandez M."/>
            <person name="Wu X."/>
            <person name="de Brujin I."/>
            <person name="Lundin D."/>
            <person name="Andersson A."/>
            <person name="Bertilsson S."/>
            <person name="Dopson M."/>
        </authorList>
    </citation>
    <scope>NUCLEOTIDE SEQUENCE</scope>
    <source>
        <strain evidence="2">TM448A01421</strain>
    </source>
</reference>
<name>A0A6H1ZQ88_9ZZZZ</name>
<evidence type="ECO:0000256" key="1">
    <source>
        <dbReference type="SAM" id="Coils"/>
    </source>
</evidence>